<reference evidence="1" key="1">
    <citation type="submission" date="2015-04" db="UniProtKB">
        <authorList>
            <consortium name="EnsemblPlants"/>
        </authorList>
    </citation>
    <scope>IDENTIFICATION</scope>
</reference>
<sequence length="91" mass="10143">MSNRASTSRTAVPILDENQLSCNSTRVATHTIREDGTKPDSKQHSLVKNPGRVLHPHLTAVAADQQDGIAILWFVRQYRTRVPLEQAQANK</sequence>
<dbReference type="HOGENOM" id="CLU_2430835_0_0_1"/>
<protein>
    <submittedName>
        <fullName evidence="1">Uncharacterized protein</fullName>
    </submittedName>
</protein>
<name>A0A0E0K942_ORYPU</name>
<proteinExistence type="predicted"/>
<keyword evidence="2" id="KW-1185">Reference proteome</keyword>
<dbReference type="AlphaFoldDB" id="A0A0E0K942"/>
<evidence type="ECO:0000313" key="1">
    <source>
        <dbReference type="EnsemblPlants" id="OPUNC03G04380.1"/>
    </source>
</evidence>
<organism evidence="1">
    <name type="scientific">Oryza punctata</name>
    <name type="common">Red rice</name>
    <dbReference type="NCBI Taxonomy" id="4537"/>
    <lineage>
        <taxon>Eukaryota</taxon>
        <taxon>Viridiplantae</taxon>
        <taxon>Streptophyta</taxon>
        <taxon>Embryophyta</taxon>
        <taxon>Tracheophyta</taxon>
        <taxon>Spermatophyta</taxon>
        <taxon>Magnoliopsida</taxon>
        <taxon>Liliopsida</taxon>
        <taxon>Poales</taxon>
        <taxon>Poaceae</taxon>
        <taxon>BOP clade</taxon>
        <taxon>Oryzoideae</taxon>
        <taxon>Oryzeae</taxon>
        <taxon>Oryzinae</taxon>
        <taxon>Oryza</taxon>
    </lineage>
</organism>
<reference evidence="1" key="2">
    <citation type="submission" date="2018-05" db="EMBL/GenBank/DDBJ databases">
        <title>OpunRS2 (Oryza punctata Reference Sequence Version 2).</title>
        <authorList>
            <person name="Zhang J."/>
            <person name="Kudrna D."/>
            <person name="Lee S."/>
            <person name="Talag J."/>
            <person name="Welchert J."/>
            <person name="Wing R.A."/>
        </authorList>
    </citation>
    <scope>NUCLEOTIDE SEQUENCE [LARGE SCALE GENOMIC DNA]</scope>
</reference>
<evidence type="ECO:0000313" key="2">
    <source>
        <dbReference type="Proteomes" id="UP000026962"/>
    </source>
</evidence>
<accession>A0A0E0K942</accession>
<dbReference type="EnsemblPlants" id="OPUNC03G04380.1">
    <property type="protein sequence ID" value="OPUNC03G04380.1"/>
    <property type="gene ID" value="OPUNC03G04380"/>
</dbReference>
<dbReference type="Proteomes" id="UP000026962">
    <property type="component" value="Chromosome 3"/>
</dbReference>
<dbReference type="Gramene" id="OPUNC03G04380.1">
    <property type="protein sequence ID" value="OPUNC03G04380.1"/>
    <property type="gene ID" value="OPUNC03G04380"/>
</dbReference>